<dbReference type="GO" id="GO:0005829">
    <property type="term" value="C:cytosol"/>
    <property type="evidence" value="ECO:0007669"/>
    <property type="project" value="TreeGrafter"/>
</dbReference>
<evidence type="ECO:0000256" key="1">
    <source>
        <dbReference type="SAM" id="MobiDB-lite"/>
    </source>
</evidence>
<dbReference type="PROSITE" id="PS51273">
    <property type="entry name" value="GATASE_TYPE_1"/>
    <property type="match status" value="1"/>
</dbReference>
<dbReference type="RefSeq" id="WP_089219985.1">
    <property type="nucleotide sequence ID" value="NZ_FZOS01000013.1"/>
</dbReference>
<evidence type="ECO:0000313" key="3">
    <source>
        <dbReference type="Proteomes" id="UP000198281"/>
    </source>
</evidence>
<evidence type="ECO:0000313" key="2">
    <source>
        <dbReference type="EMBL" id="SNS71110.1"/>
    </source>
</evidence>
<organism evidence="2 3">
    <name type="scientific">Edaphosphingomonas laterariae</name>
    <dbReference type="NCBI Taxonomy" id="861865"/>
    <lineage>
        <taxon>Bacteria</taxon>
        <taxon>Pseudomonadati</taxon>
        <taxon>Pseudomonadota</taxon>
        <taxon>Alphaproteobacteria</taxon>
        <taxon>Sphingomonadales</taxon>
        <taxon>Rhizorhabdaceae</taxon>
        <taxon>Edaphosphingomonas</taxon>
    </lineage>
</organism>
<dbReference type="InterPro" id="IPR011697">
    <property type="entry name" value="Peptidase_C26"/>
</dbReference>
<name>A0A239GPQ4_9SPHN</name>
<dbReference type="CDD" id="cd01745">
    <property type="entry name" value="GATase1_2"/>
    <property type="match status" value="1"/>
</dbReference>
<reference evidence="3" key="1">
    <citation type="submission" date="2017-06" db="EMBL/GenBank/DDBJ databases">
        <authorList>
            <person name="Varghese N."/>
            <person name="Submissions S."/>
        </authorList>
    </citation>
    <scope>NUCLEOTIDE SEQUENCE [LARGE SCALE GENOMIC DNA]</scope>
    <source>
        <strain evidence="3">LNB2</strain>
    </source>
</reference>
<keyword evidence="2" id="KW-0315">Glutamine amidotransferase</keyword>
<keyword evidence="2" id="KW-0808">Transferase</keyword>
<accession>A0A239GPQ4</accession>
<dbReference type="PANTHER" id="PTHR43235">
    <property type="entry name" value="GLUTAMINE AMIDOTRANSFERASE PB2B2.05-RELATED"/>
    <property type="match status" value="1"/>
</dbReference>
<dbReference type="Proteomes" id="UP000198281">
    <property type="component" value="Unassembled WGS sequence"/>
</dbReference>
<gene>
    <name evidence="2" type="ORF">SAMN06295912_11347</name>
</gene>
<keyword evidence="3" id="KW-1185">Reference proteome</keyword>
<dbReference type="OrthoDB" id="9813383at2"/>
<dbReference type="PANTHER" id="PTHR43235:SF1">
    <property type="entry name" value="GLUTAMINE AMIDOTRANSFERASE PB2B2.05-RELATED"/>
    <property type="match status" value="1"/>
</dbReference>
<dbReference type="Pfam" id="PF07722">
    <property type="entry name" value="Peptidase_C26"/>
    <property type="match status" value="1"/>
</dbReference>
<dbReference type="GO" id="GO:0006598">
    <property type="term" value="P:polyamine catabolic process"/>
    <property type="evidence" value="ECO:0007669"/>
    <property type="project" value="TreeGrafter"/>
</dbReference>
<dbReference type="EMBL" id="FZOS01000013">
    <property type="protein sequence ID" value="SNS71110.1"/>
    <property type="molecule type" value="Genomic_DNA"/>
</dbReference>
<sequence length="254" mass="26890">MTRPLLGITACNRPFGEEAAQVVIDRYMESAMRHADAAALLIPARPDLMTPREAAERIDGLLLTGSPSNVGPERYGDADGKGPFDPARDEMSLALIDVMIAMGKPVFGICRGFQEINVAFGGTLDRGLGDAGRALAHHAPDGVPIGPMFAHSHDVTLAPQGVLARALGRERLTVNSVHFQGVKRLGQGLSVEATAPDGVIEAVSATPGGTPVLAVQWHPEWQTDRDAASLGYFGIMGRVLRGERFPTVPAKEGV</sequence>
<dbReference type="Gene3D" id="3.40.50.880">
    <property type="match status" value="1"/>
</dbReference>
<feature type="compositionally biased region" description="Basic and acidic residues" evidence="1">
    <location>
        <begin position="74"/>
        <end position="83"/>
    </location>
</feature>
<dbReference type="GO" id="GO:0016740">
    <property type="term" value="F:transferase activity"/>
    <property type="evidence" value="ECO:0007669"/>
    <property type="project" value="UniProtKB-KW"/>
</dbReference>
<feature type="region of interest" description="Disordered" evidence="1">
    <location>
        <begin position="63"/>
        <end position="83"/>
    </location>
</feature>
<proteinExistence type="predicted"/>
<dbReference type="AlphaFoldDB" id="A0A239GPQ4"/>
<protein>
    <submittedName>
        <fullName evidence="2">Putative glutamine amidotransferase</fullName>
    </submittedName>
</protein>
<dbReference type="InterPro" id="IPR029062">
    <property type="entry name" value="Class_I_gatase-like"/>
</dbReference>
<dbReference type="SUPFAM" id="SSF52317">
    <property type="entry name" value="Class I glutamine amidotransferase-like"/>
    <property type="match status" value="1"/>
</dbReference>
<dbReference type="GO" id="GO:0033969">
    <property type="term" value="F:gamma-glutamyl-gamma-aminobutyrate hydrolase activity"/>
    <property type="evidence" value="ECO:0007669"/>
    <property type="project" value="TreeGrafter"/>
</dbReference>
<dbReference type="InterPro" id="IPR044668">
    <property type="entry name" value="PuuD-like"/>
</dbReference>